<feature type="domain" description="Sigma-54 factor interaction" evidence="6">
    <location>
        <begin position="164"/>
        <end position="394"/>
    </location>
</feature>
<dbReference type="InterPro" id="IPR003593">
    <property type="entry name" value="AAA+_ATPase"/>
</dbReference>
<evidence type="ECO:0000256" key="4">
    <source>
        <dbReference type="ARBA" id="ARBA00023125"/>
    </source>
</evidence>
<name>A0A3M8D5Q1_9BACL</name>
<protein>
    <submittedName>
        <fullName evidence="7">AAA family ATPase</fullName>
    </submittedName>
</protein>
<dbReference type="PROSITE" id="PS00676">
    <property type="entry name" value="SIGMA54_INTERACT_2"/>
    <property type="match status" value="1"/>
</dbReference>
<evidence type="ECO:0000313" key="8">
    <source>
        <dbReference type="Proteomes" id="UP000269573"/>
    </source>
</evidence>
<keyword evidence="2" id="KW-0067">ATP-binding</keyword>
<dbReference type="PRINTS" id="PR01590">
    <property type="entry name" value="HTHFIS"/>
</dbReference>
<sequence length="472" mass="53450">MRIVFPISNYRANPFECNNIYICMVPGEGRLMMYQTGLYEFFEEALKNLADCILFLDHKTQVIFMNEAAQNILGDLYGRVFEEVLPQSRSKDLMVQDFVPIAKNVSIGKRQFILYERKISSHVRSGVVVILRHSLNSLVGDISKKKEMLIKSSSFIPRYSFAEISSNNSDYLEAIRIATKVAKTNAGVLILGESGTGKEVFAQAIHYESKRNDGPFIGLNCSAIPKELFEAELFGYEEGAFTGARKNGKLGYFEMANGGTLFLDEIGEIPIEMQAKLLRVIQEREITRVGSSKASRIDFRLIAATNIDLYQSVIEGKFRSDLYYRLHVVRICIPPLRSRMDDLPSLIENLLKRVNERNELNICGVSGDAMEKIVQYDWPGNIRQLENVLEQAAILCDGEFLTALDIRVENITGFLGHLETESKSTMEELERQAILNSLEQAQGSKIEAAKKLGISRATIYNKIRKYGINYRR</sequence>
<evidence type="ECO:0000259" key="6">
    <source>
        <dbReference type="PROSITE" id="PS50045"/>
    </source>
</evidence>
<dbReference type="SUPFAM" id="SSF46689">
    <property type="entry name" value="Homeodomain-like"/>
    <property type="match status" value="1"/>
</dbReference>
<dbReference type="Pfam" id="PF25601">
    <property type="entry name" value="AAA_lid_14"/>
    <property type="match status" value="1"/>
</dbReference>
<dbReference type="InterPro" id="IPR058031">
    <property type="entry name" value="AAA_lid_NorR"/>
</dbReference>
<keyword evidence="1" id="KW-0547">Nucleotide-binding</keyword>
<dbReference type="InterPro" id="IPR009057">
    <property type="entry name" value="Homeodomain-like_sf"/>
</dbReference>
<keyword evidence="5" id="KW-0804">Transcription</keyword>
<dbReference type="Proteomes" id="UP000269573">
    <property type="component" value="Unassembled WGS sequence"/>
</dbReference>
<comment type="caution">
    <text evidence="7">The sequence shown here is derived from an EMBL/GenBank/DDBJ whole genome shotgun (WGS) entry which is preliminary data.</text>
</comment>
<dbReference type="GO" id="GO:0005524">
    <property type="term" value="F:ATP binding"/>
    <property type="evidence" value="ECO:0007669"/>
    <property type="project" value="UniProtKB-KW"/>
</dbReference>
<evidence type="ECO:0000313" key="7">
    <source>
        <dbReference type="EMBL" id="RNB83238.1"/>
    </source>
</evidence>
<dbReference type="InterPro" id="IPR025944">
    <property type="entry name" value="Sigma_54_int_dom_CS"/>
</dbReference>
<dbReference type="CDD" id="cd00009">
    <property type="entry name" value="AAA"/>
    <property type="match status" value="1"/>
</dbReference>
<dbReference type="InterPro" id="IPR025662">
    <property type="entry name" value="Sigma_54_int_dom_ATP-bd_1"/>
</dbReference>
<dbReference type="InterPro" id="IPR002078">
    <property type="entry name" value="Sigma_54_int"/>
</dbReference>
<dbReference type="AlphaFoldDB" id="A0A3M8D5Q1"/>
<evidence type="ECO:0000256" key="3">
    <source>
        <dbReference type="ARBA" id="ARBA00023015"/>
    </source>
</evidence>
<dbReference type="GO" id="GO:0006355">
    <property type="term" value="P:regulation of DNA-templated transcription"/>
    <property type="evidence" value="ECO:0007669"/>
    <property type="project" value="InterPro"/>
</dbReference>
<dbReference type="InterPro" id="IPR025943">
    <property type="entry name" value="Sigma_54_int_dom_ATP-bd_2"/>
</dbReference>
<reference evidence="7 8" key="1">
    <citation type="submission" date="2018-10" db="EMBL/GenBank/DDBJ databases">
        <title>Phylogenomics of Brevibacillus.</title>
        <authorList>
            <person name="Dunlap C."/>
        </authorList>
    </citation>
    <scope>NUCLEOTIDE SEQUENCE [LARGE SCALE GENOMIC DNA]</scope>
    <source>
        <strain evidence="7 8">JCM 15774</strain>
    </source>
</reference>
<dbReference type="Gene3D" id="3.40.50.300">
    <property type="entry name" value="P-loop containing nucleotide triphosphate hydrolases"/>
    <property type="match status" value="1"/>
</dbReference>
<keyword evidence="3" id="KW-0805">Transcription regulation</keyword>
<keyword evidence="4" id="KW-0238">DNA-binding</keyword>
<dbReference type="Pfam" id="PF02954">
    <property type="entry name" value="HTH_8"/>
    <property type="match status" value="1"/>
</dbReference>
<keyword evidence="8" id="KW-1185">Reference proteome</keyword>
<dbReference type="FunFam" id="3.40.50.300:FF:000006">
    <property type="entry name" value="DNA-binding transcriptional regulator NtrC"/>
    <property type="match status" value="1"/>
</dbReference>
<dbReference type="SUPFAM" id="SSF52540">
    <property type="entry name" value="P-loop containing nucleoside triphosphate hydrolases"/>
    <property type="match status" value="1"/>
</dbReference>
<dbReference type="Gene3D" id="1.10.10.60">
    <property type="entry name" value="Homeodomain-like"/>
    <property type="match status" value="1"/>
</dbReference>
<organism evidence="7 8">
    <name type="scientific">Brevibacillus nitrificans</name>
    <dbReference type="NCBI Taxonomy" id="651560"/>
    <lineage>
        <taxon>Bacteria</taxon>
        <taxon>Bacillati</taxon>
        <taxon>Bacillota</taxon>
        <taxon>Bacilli</taxon>
        <taxon>Bacillales</taxon>
        <taxon>Paenibacillaceae</taxon>
        <taxon>Brevibacillus</taxon>
    </lineage>
</organism>
<dbReference type="GO" id="GO:0043565">
    <property type="term" value="F:sequence-specific DNA binding"/>
    <property type="evidence" value="ECO:0007669"/>
    <property type="project" value="InterPro"/>
</dbReference>
<dbReference type="PROSITE" id="PS00688">
    <property type="entry name" value="SIGMA54_INTERACT_3"/>
    <property type="match status" value="1"/>
</dbReference>
<accession>A0A3M8D5Q1</accession>
<evidence type="ECO:0000256" key="5">
    <source>
        <dbReference type="ARBA" id="ARBA00023163"/>
    </source>
</evidence>
<dbReference type="SMART" id="SM00382">
    <property type="entry name" value="AAA"/>
    <property type="match status" value="1"/>
</dbReference>
<dbReference type="PROSITE" id="PS50045">
    <property type="entry name" value="SIGMA54_INTERACT_4"/>
    <property type="match status" value="1"/>
</dbReference>
<gene>
    <name evidence="7" type="ORF">EDM59_19590</name>
</gene>
<dbReference type="PANTHER" id="PTHR32071">
    <property type="entry name" value="TRANSCRIPTIONAL REGULATORY PROTEIN"/>
    <property type="match status" value="1"/>
</dbReference>
<dbReference type="EMBL" id="RHHU01000011">
    <property type="protein sequence ID" value="RNB83238.1"/>
    <property type="molecule type" value="Genomic_DNA"/>
</dbReference>
<evidence type="ECO:0000256" key="2">
    <source>
        <dbReference type="ARBA" id="ARBA00022840"/>
    </source>
</evidence>
<dbReference type="Gene3D" id="1.10.8.60">
    <property type="match status" value="1"/>
</dbReference>
<proteinExistence type="predicted"/>
<dbReference type="InterPro" id="IPR027417">
    <property type="entry name" value="P-loop_NTPase"/>
</dbReference>
<dbReference type="PROSITE" id="PS00675">
    <property type="entry name" value="SIGMA54_INTERACT_1"/>
    <property type="match status" value="1"/>
</dbReference>
<dbReference type="Pfam" id="PF00158">
    <property type="entry name" value="Sigma54_activat"/>
    <property type="match status" value="1"/>
</dbReference>
<evidence type="ECO:0000256" key="1">
    <source>
        <dbReference type="ARBA" id="ARBA00022741"/>
    </source>
</evidence>
<dbReference type="Gene3D" id="3.30.450.20">
    <property type="entry name" value="PAS domain"/>
    <property type="match status" value="1"/>
</dbReference>
<dbReference type="InterPro" id="IPR002197">
    <property type="entry name" value="HTH_Fis"/>
</dbReference>